<gene>
    <name evidence="1" type="ORF">DSOL_0876</name>
</gene>
<dbReference type="EMBL" id="MLBF01000004">
    <property type="protein sequence ID" value="OLN33149.1"/>
    <property type="molecule type" value="Genomic_DNA"/>
</dbReference>
<name>A0A1Q8R0J4_9FIRM</name>
<proteinExistence type="predicted"/>
<dbReference type="Proteomes" id="UP000186102">
    <property type="component" value="Unassembled WGS sequence"/>
</dbReference>
<reference evidence="1 2" key="1">
    <citation type="submission" date="2016-09" db="EMBL/GenBank/DDBJ databases">
        <title>Complete genome of Desulfosporosinus sp. OL.</title>
        <authorList>
            <person name="Mardanov A."/>
            <person name="Beletsky A."/>
            <person name="Panova A."/>
            <person name="Karnachuk O."/>
            <person name="Ravin N."/>
        </authorList>
    </citation>
    <scope>NUCLEOTIDE SEQUENCE [LARGE SCALE GENOMIC DNA]</scope>
    <source>
        <strain evidence="1 2">OL</strain>
    </source>
</reference>
<dbReference type="AlphaFoldDB" id="A0A1Q8R0J4"/>
<dbReference type="RefSeq" id="WP_170871440.1">
    <property type="nucleotide sequence ID" value="NZ_MLBF01000004.1"/>
</dbReference>
<sequence length="45" mass="4905">MFNAEKKQKAIEALADMCFHCGDKHSDECPLAKAVAAAKQIPTQD</sequence>
<keyword evidence="2" id="KW-1185">Reference proteome</keyword>
<organism evidence="1 2">
    <name type="scientific">Desulfosporosinus metallidurans</name>
    <dbReference type="NCBI Taxonomy" id="1888891"/>
    <lineage>
        <taxon>Bacteria</taxon>
        <taxon>Bacillati</taxon>
        <taxon>Bacillota</taxon>
        <taxon>Clostridia</taxon>
        <taxon>Eubacteriales</taxon>
        <taxon>Desulfitobacteriaceae</taxon>
        <taxon>Desulfosporosinus</taxon>
    </lineage>
</organism>
<evidence type="ECO:0000313" key="2">
    <source>
        <dbReference type="Proteomes" id="UP000186102"/>
    </source>
</evidence>
<evidence type="ECO:0000313" key="1">
    <source>
        <dbReference type="EMBL" id="OLN33149.1"/>
    </source>
</evidence>
<comment type="caution">
    <text evidence="1">The sequence shown here is derived from an EMBL/GenBank/DDBJ whole genome shotgun (WGS) entry which is preliminary data.</text>
</comment>
<dbReference type="STRING" id="1888891.DSOL_0876"/>
<protein>
    <submittedName>
        <fullName evidence="1">Uncharacterized protein</fullName>
    </submittedName>
</protein>
<accession>A0A1Q8R0J4</accession>